<protein>
    <submittedName>
        <fullName evidence="2">Rhs family protein</fullName>
    </submittedName>
</protein>
<sequence length="213" mass="22516">MGGSWVVFTPSGPGVYTAPSHVLAKLVKNVDGTWTYFRRSKEIFTFEVTGKLASIEDLNGDAVALVWDTSGKLATVTDDGGRAITFTYGSNGKVATATDPANRVMSYGYDAAGRLETVTLPGNRTTTYIYDASYLITSMTDPRGSVTVNTYDQASRVTKLQAPPVTAADVPVVQEASSDPLIPAITTVPASGSRQRFTPGSSGLHRKTAPALS</sequence>
<evidence type="ECO:0000313" key="3">
    <source>
        <dbReference type="Proteomes" id="UP000000637"/>
    </source>
</evidence>
<gene>
    <name evidence="2" type="ordered locus">AAur_0439</name>
</gene>
<dbReference type="EMBL" id="CP000474">
    <property type="protein sequence ID" value="ABM06448.1"/>
    <property type="molecule type" value="Genomic_DNA"/>
</dbReference>
<dbReference type="InterPro" id="IPR050708">
    <property type="entry name" value="T6SS_VgrG/RHS"/>
</dbReference>
<feature type="compositionally biased region" description="Polar residues" evidence="1">
    <location>
        <begin position="190"/>
        <end position="201"/>
    </location>
</feature>
<dbReference type="InterPro" id="IPR031325">
    <property type="entry name" value="RHS_repeat"/>
</dbReference>
<proteinExistence type="predicted"/>
<evidence type="ECO:0000256" key="1">
    <source>
        <dbReference type="SAM" id="MobiDB-lite"/>
    </source>
</evidence>
<dbReference type="STRING" id="290340.AAur_0439"/>
<evidence type="ECO:0000313" key="2">
    <source>
        <dbReference type="EMBL" id="ABM06448.1"/>
    </source>
</evidence>
<dbReference type="PANTHER" id="PTHR32305">
    <property type="match status" value="1"/>
</dbReference>
<accession>A1R1Y5</accession>
<dbReference type="NCBIfam" id="TIGR01643">
    <property type="entry name" value="YD_repeat_2x"/>
    <property type="match status" value="2"/>
</dbReference>
<reference evidence="2 3" key="1">
    <citation type="journal article" date="2006" name="PLoS Genet.">
        <title>Secrets of soil survival revealed by the genome sequence of Arthrobacter aurescens TC1.</title>
        <authorList>
            <person name="Mongodin E.F."/>
            <person name="Shapir N."/>
            <person name="Daugherty S.C."/>
            <person name="DeBoy R.T."/>
            <person name="Emerson J.B."/>
            <person name="Shvartzbeyn A."/>
            <person name="Radune D."/>
            <person name="Vamathevan J."/>
            <person name="Riggs F."/>
            <person name="Grinberg V."/>
            <person name="Khouri H."/>
            <person name="Wackett L.P."/>
            <person name="Nelson K.E."/>
            <person name="Sadowsky M.J."/>
        </authorList>
    </citation>
    <scope>NUCLEOTIDE SEQUENCE [LARGE SCALE GENOMIC DNA]</scope>
    <source>
        <strain evidence="2 3">TC1</strain>
    </source>
</reference>
<dbReference type="InterPro" id="IPR006530">
    <property type="entry name" value="YD"/>
</dbReference>
<feature type="compositionally biased region" description="Basic residues" evidence="1">
    <location>
        <begin position="204"/>
        <end position="213"/>
    </location>
</feature>
<dbReference type="Pfam" id="PF05593">
    <property type="entry name" value="RHS_repeat"/>
    <property type="match status" value="2"/>
</dbReference>
<name>A1R1Y5_PAEAT</name>
<organism evidence="2 3">
    <name type="scientific">Paenarthrobacter aurescens (strain TC1)</name>
    <dbReference type="NCBI Taxonomy" id="290340"/>
    <lineage>
        <taxon>Bacteria</taxon>
        <taxon>Bacillati</taxon>
        <taxon>Actinomycetota</taxon>
        <taxon>Actinomycetes</taxon>
        <taxon>Micrococcales</taxon>
        <taxon>Micrococcaceae</taxon>
        <taxon>Paenarthrobacter</taxon>
    </lineage>
</organism>
<dbReference type="eggNOG" id="COG3209">
    <property type="taxonomic scope" value="Bacteria"/>
</dbReference>
<dbReference type="AlphaFoldDB" id="A1R1Y5"/>
<dbReference type="PANTHER" id="PTHR32305:SF15">
    <property type="entry name" value="PROTEIN RHSA-RELATED"/>
    <property type="match status" value="1"/>
</dbReference>
<dbReference type="Proteomes" id="UP000000637">
    <property type="component" value="Chromosome"/>
</dbReference>
<feature type="region of interest" description="Disordered" evidence="1">
    <location>
        <begin position="190"/>
        <end position="213"/>
    </location>
</feature>
<keyword evidence="3" id="KW-1185">Reference proteome</keyword>
<dbReference type="KEGG" id="aau:AAur_0439"/>
<dbReference type="Gene3D" id="2.180.10.10">
    <property type="entry name" value="RHS repeat-associated core"/>
    <property type="match status" value="1"/>
</dbReference>
<dbReference type="HOGENOM" id="CLU_1292239_0_0_11"/>